<feature type="compositionally biased region" description="Low complexity" evidence="1">
    <location>
        <begin position="121"/>
        <end position="161"/>
    </location>
</feature>
<keyword evidence="2" id="KW-1133">Transmembrane helix</keyword>
<dbReference type="AlphaFoldDB" id="A0AAU7MGW3"/>
<feature type="region of interest" description="Disordered" evidence="1">
    <location>
        <begin position="226"/>
        <end position="262"/>
    </location>
</feature>
<feature type="region of interest" description="Disordered" evidence="1">
    <location>
        <begin position="109"/>
        <end position="177"/>
    </location>
</feature>
<evidence type="ECO:0000313" key="4">
    <source>
        <dbReference type="EMBL" id="XCH76540.1"/>
    </source>
</evidence>
<feature type="compositionally biased region" description="Basic and acidic residues" evidence="1">
    <location>
        <begin position="11"/>
        <end position="33"/>
    </location>
</feature>
<name>A0AAU7MGW3_9ACTN</name>
<keyword evidence="2" id="KW-0812">Transmembrane</keyword>
<reference evidence="4" key="2">
    <citation type="submission" date="2024-06" db="EMBL/GenBank/DDBJ databases">
        <title>Micromonospora mangrovi CCTCC AA 2012012 genome sequences.</title>
        <authorList>
            <person name="Gao J."/>
        </authorList>
    </citation>
    <scope>NUCLEOTIDE SEQUENCE</scope>
    <source>
        <strain evidence="4">CCTCC AA 2012012</strain>
    </source>
</reference>
<reference evidence="3" key="1">
    <citation type="submission" date="2024-01" db="EMBL/GenBank/DDBJ databases">
        <title>The genome sequence of Micromonospora mangrovi CCTCC AA 2012012.</title>
        <authorList>
            <person name="Gao J."/>
        </authorList>
    </citation>
    <scope>NUCLEOTIDE SEQUENCE</scope>
    <source>
        <strain evidence="3">CCTCC AA 2012012</strain>
    </source>
</reference>
<evidence type="ECO:0000256" key="2">
    <source>
        <dbReference type="SAM" id="Phobius"/>
    </source>
</evidence>
<proteinExistence type="predicted"/>
<dbReference type="RefSeq" id="WP_350937016.1">
    <property type="nucleotide sequence ID" value="NZ_CP157762.1"/>
</dbReference>
<feature type="transmembrane region" description="Helical" evidence="2">
    <location>
        <begin position="83"/>
        <end position="107"/>
    </location>
</feature>
<accession>A0AAU7MGW3</accession>
<evidence type="ECO:0000313" key="3">
    <source>
        <dbReference type="EMBL" id="XBP95836.1"/>
    </source>
</evidence>
<dbReference type="EMBL" id="CP157762">
    <property type="protein sequence ID" value="XBP95836.1"/>
    <property type="molecule type" value="Genomic_DNA"/>
</dbReference>
<sequence length="262" mass="26055">MRFRRSAGSADRAESERLLDGIRDGRPPTRDADPLVRLLAAAAAPANPGELSGEEQALAAFRAARAHPAPAPARAPRRHGVRIGAVAWVAGLAATATAGIAFATVSLDRPEQPATPPAPATPASSGPGVDGSPSHSGSGTPTEGGATPSVAPTPTGATPGDAPGGATGRPDRPAGVTQLTGLCRSYQAKPAAQRAKALKTPAYADLVTAAGGADRIEAYCLRLVPAASPKPSPDARNTRSPGPTAVPSPAAPTHRTGTGRTG</sequence>
<organism evidence="3">
    <name type="scientific">Micromonospora sp. CCTCC AA 2012012</name>
    <dbReference type="NCBI Taxonomy" id="3111921"/>
    <lineage>
        <taxon>Bacteria</taxon>
        <taxon>Bacillati</taxon>
        <taxon>Actinomycetota</taxon>
        <taxon>Actinomycetes</taxon>
        <taxon>Micromonosporales</taxon>
        <taxon>Micromonosporaceae</taxon>
        <taxon>Micromonospora</taxon>
    </lineage>
</organism>
<gene>
    <name evidence="4" type="ORF">ABUL08_10735</name>
    <name evidence="3" type="ORF">VK199_10685</name>
</gene>
<feature type="region of interest" description="Disordered" evidence="1">
    <location>
        <begin position="1"/>
        <end position="33"/>
    </location>
</feature>
<protein>
    <submittedName>
        <fullName evidence="3">Uncharacterized protein</fullName>
    </submittedName>
</protein>
<dbReference type="EMBL" id="CP159342">
    <property type="protein sequence ID" value="XCH76540.1"/>
    <property type="molecule type" value="Genomic_DNA"/>
</dbReference>
<keyword evidence="2" id="KW-0472">Membrane</keyword>
<evidence type="ECO:0000256" key="1">
    <source>
        <dbReference type="SAM" id="MobiDB-lite"/>
    </source>
</evidence>